<dbReference type="Pfam" id="PF04326">
    <property type="entry name" value="SLFN_AlbA_2"/>
    <property type="match status" value="1"/>
</dbReference>
<comment type="caution">
    <text evidence="2">The sequence shown here is derived from an EMBL/GenBank/DDBJ whole genome shotgun (WGS) entry which is preliminary data.</text>
</comment>
<dbReference type="SUPFAM" id="SSF46785">
    <property type="entry name" value="Winged helix' DNA-binding domain"/>
    <property type="match status" value="1"/>
</dbReference>
<dbReference type="Gene3D" id="3.30.950.30">
    <property type="entry name" value="Schlafen, AAA domain"/>
    <property type="match status" value="1"/>
</dbReference>
<evidence type="ECO:0000259" key="1">
    <source>
        <dbReference type="Pfam" id="PF04326"/>
    </source>
</evidence>
<accession>A0A4R1Q0K9</accession>
<proteinExistence type="predicted"/>
<dbReference type="GO" id="GO:0004386">
    <property type="term" value="F:helicase activity"/>
    <property type="evidence" value="ECO:0007669"/>
    <property type="project" value="UniProtKB-KW"/>
</dbReference>
<dbReference type="PANTHER" id="PTHR30595:SF6">
    <property type="entry name" value="SCHLAFEN ALBA-2 DOMAIN-CONTAINING PROTEIN"/>
    <property type="match status" value="1"/>
</dbReference>
<dbReference type="AlphaFoldDB" id="A0A4R1Q0K9"/>
<sequence length="491" mass="55710">MVSLSKYNAKLTTDFQLAPGMESQYFDRKSAGIALAKLAEAIVAFANADGGTIAIGIKDKQFEGINSQGNTRINDFIQCGFDKCRPSVKSTYEFADVTKPNGKADQILFLHIEADKERVHETESGEVFLRVGDESKRLNYEQRLSLEYDKGSRLYEDEIIADCRMDDLDVEALTEFGKAVEFAGQEWEQLLYARGFARRSDSGPRITAAGVLLFAQNPTVFLPSARIRFIRYEGSHAEVGTAMDVIKQEYIEGPLTKLLNRAKDIVGAQLRTFTALNPLDGKFISISEYPPFAWQEGVVNAVTHRAYNIHGEDIRIVMFDDRLEILSPGKFPNVVNKNNIREVRYSRNPRIARALTEMGWVRELNEGVKRIYKEMNQYFLDEPVYDEPNQSVLLVLKNNIVTRRKRRTERINALISAEWSSLSADEKRALEMAYSKDRMTTRDLAELLDRSAPYARKILTGLEQRSLLQKTASASTDPQQYYSLVEMATSK</sequence>
<dbReference type="InterPro" id="IPR038461">
    <property type="entry name" value="Schlafen_AlbA_2_dom_sf"/>
</dbReference>
<evidence type="ECO:0000313" key="2">
    <source>
        <dbReference type="EMBL" id="TCL38873.1"/>
    </source>
</evidence>
<dbReference type="EMBL" id="SLUI01000003">
    <property type="protein sequence ID" value="TCL38873.1"/>
    <property type="molecule type" value="Genomic_DNA"/>
</dbReference>
<name>A0A4R1Q0K9_9FIRM</name>
<keyword evidence="2" id="KW-0378">Hydrolase</keyword>
<evidence type="ECO:0000313" key="3">
    <source>
        <dbReference type="Proteomes" id="UP000295063"/>
    </source>
</evidence>
<reference evidence="2 3" key="1">
    <citation type="submission" date="2019-03" db="EMBL/GenBank/DDBJ databases">
        <title>Genomic Encyclopedia of Type Strains, Phase IV (KMG-IV): sequencing the most valuable type-strain genomes for metagenomic binning, comparative biology and taxonomic classification.</title>
        <authorList>
            <person name="Goeker M."/>
        </authorList>
    </citation>
    <scope>NUCLEOTIDE SEQUENCE [LARGE SCALE GENOMIC DNA]</scope>
    <source>
        <strain evidence="2 3">DSM 15969</strain>
    </source>
</reference>
<protein>
    <submittedName>
        <fullName evidence="2">ATP-dependent DNA helicase RecG</fullName>
    </submittedName>
</protein>
<keyword evidence="3" id="KW-1185">Reference proteome</keyword>
<dbReference type="InterPro" id="IPR007421">
    <property type="entry name" value="Schlafen_AlbA_2_dom"/>
</dbReference>
<feature type="domain" description="Schlafen AlbA-2" evidence="1">
    <location>
        <begin position="22"/>
        <end position="139"/>
    </location>
</feature>
<dbReference type="InterPro" id="IPR036390">
    <property type="entry name" value="WH_DNA-bd_sf"/>
</dbReference>
<dbReference type="Proteomes" id="UP000295063">
    <property type="component" value="Unassembled WGS sequence"/>
</dbReference>
<keyword evidence="2" id="KW-0067">ATP-binding</keyword>
<dbReference type="InterPro" id="IPR038475">
    <property type="entry name" value="RecG_C_sf"/>
</dbReference>
<dbReference type="RefSeq" id="WP_165898816.1">
    <property type="nucleotide sequence ID" value="NZ_SLUI01000003.1"/>
</dbReference>
<organism evidence="2 3">
    <name type="scientific">Anaerospora hongkongensis</name>
    <dbReference type="NCBI Taxonomy" id="244830"/>
    <lineage>
        <taxon>Bacteria</taxon>
        <taxon>Bacillati</taxon>
        <taxon>Bacillota</taxon>
        <taxon>Negativicutes</taxon>
        <taxon>Selenomonadales</taxon>
        <taxon>Sporomusaceae</taxon>
        <taxon>Anaerospora</taxon>
    </lineage>
</organism>
<dbReference type="Pfam" id="PF13749">
    <property type="entry name" value="HATPase_c_4"/>
    <property type="match status" value="1"/>
</dbReference>
<dbReference type="PANTHER" id="PTHR30595">
    <property type="entry name" value="GLPR-RELATED TRANSCRIPTIONAL REPRESSOR"/>
    <property type="match status" value="1"/>
</dbReference>
<keyword evidence="2" id="KW-0347">Helicase</keyword>
<dbReference type="Gene3D" id="3.30.565.60">
    <property type="match status" value="1"/>
</dbReference>
<gene>
    <name evidence="2" type="ORF">EV210_103357</name>
</gene>
<keyword evidence="2" id="KW-0547">Nucleotide-binding</keyword>